<dbReference type="SMART" id="SM00304">
    <property type="entry name" value="HAMP"/>
    <property type="match status" value="1"/>
</dbReference>
<reference evidence="8 9" key="1">
    <citation type="submission" date="2021-05" db="EMBL/GenBank/DDBJ databases">
        <title>Draft Whole Genome Sequencing Of Biosensor Chromobacterium violaceum Strain CV026 Reveals A Regulatory RNA In Chromobacterium violaceum Phenotype Regulatory Network.</title>
        <authorList>
            <person name="Hong K.W."/>
            <person name="Chan K.G."/>
            <person name="Chang C.-Y."/>
        </authorList>
    </citation>
    <scope>NUCLEOTIDE SEQUENCE [LARGE SCALE GENOMIC DNA]</scope>
    <source>
        <strain evidence="8 9">ATCC 31532</strain>
    </source>
</reference>
<dbReference type="EMBL" id="JAHDTB010000006">
    <property type="protein sequence ID" value="MBW8287705.1"/>
    <property type="molecule type" value="Genomic_DNA"/>
</dbReference>
<dbReference type="SMART" id="SM00086">
    <property type="entry name" value="PAC"/>
    <property type="match status" value="2"/>
</dbReference>
<dbReference type="InterPro" id="IPR013767">
    <property type="entry name" value="PAS_fold"/>
</dbReference>
<dbReference type="InterPro" id="IPR043128">
    <property type="entry name" value="Rev_trsase/Diguanyl_cyclase"/>
</dbReference>
<dbReference type="InterPro" id="IPR000160">
    <property type="entry name" value="GGDEF_dom"/>
</dbReference>
<dbReference type="CDD" id="cd00130">
    <property type="entry name" value="PAS"/>
    <property type="match status" value="2"/>
</dbReference>
<evidence type="ECO:0000313" key="8">
    <source>
        <dbReference type="EMBL" id="MBW8287705.1"/>
    </source>
</evidence>
<dbReference type="PROSITE" id="PS50883">
    <property type="entry name" value="EAL"/>
    <property type="match status" value="1"/>
</dbReference>
<protein>
    <submittedName>
        <fullName evidence="8">EAL domain-containing protein</fullName>
    </submittedName>
</protein>
<dbReference type="Pfam" id="PF00990">
    <property type="entry name" value="GGDEF"/>
    <property type="match status" value="1"/>
</dbReference>
<evidence type="ECO:0000259" key="4">
    <source>
        <dbReference type="PROSITE" id="PS50113"/>
    </source>
</evidence>
<dbReference type="PANTHER" id="PTHR44757">
    <property type="entry name" value="DIGUANYLATE CYCLASE DGCP"/>
    <property type="match status" value="1"/>
</dbReference>
<sequence>MAQQADDKSTASSGLNLRDVFLIAVILGLLIPASIISYLSFNIQKDNLTTQLETDQRRLLDIVALGMQEPLWNLSRQAGNPLISSVMEDPRVISIRVTDTQSNQVFLSSVRSERRIGSVSYVEKPVIYRGEAIGQVTMEFDNENLAIALSNQVKNILMILAAQLVLSIMLIMSILHSRFLSPMRLLTEQARLLAELKLDTPFEWSRRDELGRLGTHLEWTRSELKRLVDELRAKTLALEADIARRREVEDALRRSENKYRELFWSNLDGIVISSLDGQVIDANPAFLNLMCYSLDQLKQQNFWSLVAEESEALERFNLDNKVLRFGYCDEFEATYLNRFDNQVPVSVKTVAMRDAFGRINAVWRMVRDISEKRAAEERVQLAAKVFENTVEGIMITDADRRIRSVNRAFTEITGYTQHEVLGQKTSILSSGRHDQPFYDQMWQAIAEDGSWQGEPWNRRKNGEVYPEWLAINAVRNSLEEITHYVAIFSDLTERKAADERIQFLAHFDVLTSLPNRMHMQDRVELAIHNAVRDNQRLALLLLDLDRFKTVNESLGHSAGDTLLQVAADRIRTVLGPGEMLARQGGDEFIVLLPLVSDPGEAALAAERVREVFANPIELHNHVITITPSIGISVYPDDGRDYETLVRNADAAMYHAKSSGRNSYKFYTADLNARAREILAIESQLRFALERDEFVLHYQPQVEMQSGRIVGAEALIRWNHPSLGLLGPVRFIQVAEERGFIVQIGNWVIGEATRQLVAWRQAGLPELTLAVNLSALQFRQPDLAEQLQHALASSGLPGHALDIEVTESIIMEDAQATIQAIDNMKNMGLRLSIDDFGTGYSSLSYLKRFKADKLKIDRSFVRDIPQDADDSAIARAIINMAKNLNMQVVAEGVETMEQWQFLEQEGCDFVQGYLIAKPLPADDFAALLTRDSLLPQS</sequence>
<feature type="domain" description="PAS" evidence="3">
    <location>
        <begin position="378"/>
        <end position="423"/>
    </location>
</feature>
<dbReference type="PROSITE" id="PS50885">
    <property type="entry name" value="HAMP"/>
    <property type="match status" value="1"/>
</dbReference>
<keyword evidence="2" id="KW-1133">Transmembrane helix</keyword>
<dbReference type="Pfam" id="PF00989">
    <property type="entry name" value="PAS"/>
    <property type="match status" value="1"/>
</dbReference>
<dbReference type="Proteomes" id="UP000711178">
    <property type="component" value="Unassembled WGS sequence"/>
</dbReference>
<accession>A0ABS7FC97</accession>
<name>A0ABS7FC97_9NEIS</name>
<keyword evidence="9" id="KW-1185">Reference proteome</keyword>
<dbReference type="Gene3D" id="3.30.70.270">
    <property type="match status" value="1"/>
</dbReference>
<dbReference type="Pfam" id="PF13426">
    <property type="entry name" value="PAS_9"/>
    <property type="match status" value="1"/>
</dbReference>
<dbReference type="CDD" id="cd01948">
    <property type="entry name" value="EAL"/>
    <property type="match status" value="1"/>
</dbReference>
<feature type="domain" description="HAMP" evidence="6">
    <location>
        <begin position="177"/>
        <end position="229"/>
    </location>
</feature>
<dbReference type="Gene3D" id="3.20.20.450">
    <property type="entry name" value="EAL domain"/>
    <property type="match status" value="1"/>
</dbReference>
<dbReference type="InterPro" id="IPR029787">
    <property type="entry name" value="Nucleotide_cyclase"/>
</dbReference>
<evidence type="ECO:0000259" key="3">
    <source>
        <dbReference type="PROSITE" id="PS50112"/>
    </source>
</evidence>
<dbReference type="RefSeq" id="WP_220154010.1">
    <property type="nucleotide sequence ID" value="NZ_JAHDTB010000006.1"/>
</dbReference>
<feature type="domain" description="PAC" evidence="4">
    <location>
        <begin position="451"/>
        <end position="503"/>
    </location>
</feature>
<dbReference type="InterPro" id="IPR035965">
    <property type="entry name" value="PAS-like_dom_sf"/>
</dbReference>
<dbReference type="SUPFAM" id="SSF55073">
    <property type="entry name" value="Nucleotide cyclase"/>
    <property type="match status" value="1"/>
</dbReference>
<dbReference type="PANTHER" id="PTHR44757:SF2">
    <property type="entry name" value="BIOFILM ARCHITECTURE MAINTENANCE PROTEIN MBAA"/>
    <property type="match status" value="1"/>
</dbReference>
<dbReference type="SUPFAM" id="SSF55785">
    <property type="entry name" value="PYP-like sensor domain (PAS domain)"/>
    <property type="match status" value="2"/>
</dbReference>
<dbReference type="InterPro" id="IPR001610">
    <property type="entry name" value="PAC"/>
</dbReference>
<evidence type="ECO:0000313" key="9">
    <source>
        <dbReference type="Proteomes" id="UP000711178"/>
    </source>
</evidence>
<dbReference type="Pfam" id="PF00563">
    <property type="entry name" value="EAL"/>
    <property type="match status" value="1"/>
</dbReference>
<comment type="caution">
    <text evidence="8">The sequence shown here is derived from an EMBL/GenBank/DDBJ whole genome shotgun (WGS) entry which is preliminary data.</text>
</comment>
<feature type="transmembrane region" description="Helical" evidence="2">
    <location>
        <begin position="156"/>
        <end position="175"/>
    </location>
</feature>
<keyword evidence="2" id="KW-0812">Transmembrane</keyword>
<dbReference type="InterPro" id="IPR035919">
    <property type="entry name" value="EAL_sf"/>
</dbReference>
<evidence type="ECO:0000256" key="2">
    <source>
        <dbReference type="SAM" id="Phobius"/>
    </source>
</evidence>
<feature type="transmembrane region" description="Helical" evidence="2">
    <location>
        <begin position="20"/>
        <end position="41"/>
    </location>
</feature>
<dbReference type="SUPFAM" id="SSF141868">
    <property type="entry name" value="EAL domain-like"/>
    <property type="match status" value="1"/>
</dbReference>
<feature type="domain" description="EAL" evidence="5">
    <location>
        <begin position="677"/>
        <end position="931"/>
    </location>
</feature>
<feature type="domain" description="PAC" evidence="4">
    <location>
        <begin position="329"/>
        <end position="381"/>
    </location>
</feature>
<feature type="coiled-coil region" evidence="1">
    <location>
        <begin position="221"/>
        <end position="258"/>
    </location>
</feature>
<keyword evidence="1" id="KW-0175">Coiled coil</keyword>
<dbReference type="Gene3D" id="6.10.340.10">
    <property type="match status" value="1"/>
</dbReference>
<dbReference type="PROSITE" id="PS50112">
    <property type="entry name" value="PAS"/>
    <property type="match status" value="1"/>
</dbReference>
<evidence type="ECO:0000259" key="6">
    <source>
        <dbReference type="PROSITE" id="PS50885"/>
    </source>
</evidence>
<dbReference type="SMART" id="SM00052">
    <property type="entry name" value="EAL"/>
    <property type="match status" value="1"/>
</dbReference>
<evidence type="ECO:0000259" key="5">
    <source>
        <dbReference type="PROSITE" id="PS50883"/>
    </source>
</evidence>
<dbReference type="InterPro" id="IPR001633">
    <property type="entry name" value="EAL_dom"/>
</dbReference>
<proteinExistence type="predicted"/>
<evidence type="ECO:0000256" key="1">
    <source>
        <dbReference type="SAM" id="Coils"/>
    </source>
</evidence>
<dbReference type="InterPro" id="IPR052155">
    <property type="entry name" value="Biofilm_reg_signaling"/>
</dbReference>
<feature type="domain" description="GGDEF" evidence="7">
    <location>
        <begin position="535"/>
        <end position="668"/>
    </location>
</feature>
<keyword evidence="2" id="KW-0472">Membrane</keyword>
<dbReference type="CDD" id="cd01949">
    <property type="entry name" value="GGDEF"/>
    <property type="match status" value="1"/>
</dbReference>
<evidence type="ECO:0000259" key="7">
    <source>
        <dbReference type="PROSITE" id="PS50887"/>
    </source>
</evidence>
<dbReference type="NCBIfam" id="TIGR00229">
    <property type="entry name" value="sensory_box"/>
    <property type="match status" value="2"/>
</dbReference>
<organism evidence="8 9">
    <name type="scientific">Chromobacterium subtsugae</name>
    <dbReference type="NCBI Taxonomy" id="251747"/>
    <lineage>
        <taxon>Bacteria</taxon>
        <taxon>Pseudomonadati</taxon>
        <taxon>Pseudomonadota</taxon>
        <taxon>Betaproteobacteria</taxon>
        <taxon>Neisseriales</taxon>
        <taxon>Chromobacteriaceae</taxon>
        <taxon>Chromobacterium</taxon>
    </lineage>
</organism>
<dbReference type="InterPro" id="IPR000014">
    <property type="entry name" value="PAS"/>
</dbReference>
<dbReference type="InterPro" id="IPR000700">
    <property type="entry name" value="PAS-assoc_C"/>
</dbReference>
<dbReference type="Gene3D" id="3.30.450.20">
    <property type="entry name" value="PAS domain"/>
    <property type="match status" value="2"/>
</dbReference>
<dbReference type="SUPFAM" id="SSF158472">
    <property type="entry name" value="HAMP domain-like"/>
    <property type="match status" value="1"/>
</dbReference>
<gene>
    <name evidence="8" type="ORF">KIF53_08685</name>
</gene>
<dbReference type="PROSITE" id="PS50113">
    <property type="entry name" value="PAC"/>
    <property type="match status" value="2"/>
</dbReference>
<dbReference type="PROSITE" id="PS50887">
    <property type="entry name" value="GGDEF"/>
    <property type="match status" value="1"/>
</dbReference>
<dbReference type="SMART" id="SM00091">
    <property type="entry name" value="PAS"/>
    <property type="match status" value="2"/>
</dbReference>
<dbReference type="InterPro" id="IPR003660">
    <property type="entry name" value="HAMP_dom"/>
</dbReference>
<dbReference type="SMART" id="SM00267">
    <property type="entry name" value="GGDEF"/>
    <property type="match status" value="1"/>
</dbReference>
<dbReference type="NCBIfam" id="TIGR00254">
    <property type="entry name" value="GGDEF"/>
    <property type="match status" value="1"/>
</dbReference>